<comment type="subcellular location">
    <subcellularLocation>
        <location evidence="1">Membrane</location>
        <topology evidence="1">Peripheral membrane protein</topology>
    </subcellularLocation>
</comment>
<dbReference type="Pfam" id="PF02204">
    <property type="entry name" value="VPS9"/>
    <property type="match status" value="1"/>
</dbReference>
<evidence type="ECO:0000256" key="2">
    <source>
        <dbReference type="ARBA" id="ARBA00008489"/>
    </source>
</evidence>
<feature type="region of interest" description="Disordered" evidence="6">
    <location>
        <begin position="963"/>
        <end position="1026"/>
    </location>
</feature>
<dbReference type="PANTHER" id="PTHR23101:SF25">
    <property type="entry name" value="GTPASE-ACTIVATING PROTEIN AND VPS9 DOMAIN-CONTAINING PROTEIN 1"/>
    <property type="match status" value="1"/>
</dbReference>
<feature type="compositionally biased region" description="Basic and acidic residues" evidence="6">
    <location>
        <begin position="645"/>
        <end position="669"/>
    </location>
</feature>
<dbReference type="PROSITE" id="PS50018">
    <property type="entry name" value="RAS_GTPASE_ACTIV_2"/>
    <property type="match status" value="1"/>
</dbReference>
<dbReference type="InterPro" id="IPR041545">
    <property type="entry name" value="DUF5601"/>
</dbReference>
<name>A0ABM1FAE2_PRICU</name>
<dbReference type="SMART" id="SM00167">
    <property type="entry name" value="VPS9"/>
    <property type="match status" value="1"/>
</dbReference>
<gene>
    <name evidence="10" type="primary">LOC106821219</name>
</gene>
<keyword evidence="5" id="KW-0472">Membrane</keyword>
<feature type="region of interest" description="Disordered" evidence="6">
    <location>
        <begin position="344"/>
        <end position="392"/>
    </location>
</feature>
<dbReference type="Gene3D" id="1.20.1050.80">
    <property type="entry name" value="VPS9 domain"/>
    <property type="match status" value="1"/>
</dbReference>
<evidence type="ECO:0000256" key="3">
    <source>
        <dbReference type="ARBA" id="ARBA00022583"/>
    </source>
</evidence>
<dbReference type="InterPro" id="IPR003123">
    <property type="entry name" value="VPS9"/>
</dbReference>
<feature type="compositionally biased region" description="Low complexity" evidence="6">
    <location>
        <begin position="878"/>
        <end position="895"/>
    </location>
</feature>
<dbReference type="Gene3D" id="1.10.246.120">
    <property type="match status" value="1"/>
</dbReference>
<dbReference type="InterPro" id="IPR037191">
    <property type="entry name" value="VPS9_dom_sf"/>
</dbReference>
<dbReference type="InterPro" id="IPR008936">
    <property type="entry name" value="Rho_GTPase_activation_prot"/>
</dbReference>
<feature type="region of interest" description="Disordered" evidence="6">
    <location>
        <begin position="734"/>
        <end position="761"/>
    </location>
</feature>
<evidence type="ECO:0000259" key="7">
    <source>
        <dbReference type="PROSITE" id="PS50018"/>
    </source>
</evidence>
<keyword evidence="9" id="KW-1185">Reference proteome</keyword>
<dbReference type="SUPFAM" id="SSF109993">
    <property type="entry name" value="VPS9 domain"/>
    <property type="match status" value="1"/>
</dbReference>
<keyword evidence="3" id="KW-0254">Endocytosis</keyword>
<feature type="compositionally biased region" description="Basic and acidic residues" evidence="6">
    <location>
        <begin position="923"/>
        <end position="939"/>
    </location>
</feature>
<dbReference type="SUPFAM" id="SSF48350">
    <property type="entry name" value="GTPase activation domain, GAP"/>
    <property type="match status" value="1"/>
</dbReference>
<feature type="region of interest" description="Disordered" evidence="6">
    <location>
        <begin position="645"/>
        <end position="721"/>
    </location>
</feature>
<dbReference type="RefSeq" id="XP_014681413.1">
    <property type="nucleotide sequence ID" value="XM_014825927.1"/>
</dbReference>
<dbReference type="InterPro" id="IPR001936">
    <property type="entry name" value="RasGAP_dom"/>
</dbReference>
<dbReference type="InterPro" id="IPR045046">
    <property type="entry name" value="Vps9-like"/>
</dbReference>
<feature type="compositionally biased region" description="Basic residues" evidence="6">
    <location>
        <begin position="704"/>
        <end position="716"/>
    </location>
</feature>
<reference evidence="10" key="1">
    <citation type="submission" date="2025-08" db="UniProtKB">
        <authorList>
            <consortium name="RefSeq"/>
        </authorList>
    </citation>
    <scope>IDENTIFICATION</scope>
</reference>
<feature type="domain" description="VPS9" evidence="8">
    <location>
        <begin position="1255"/>
        <end position="1395"/>
    </location>
</feature>
<feature type="compositionally biased region" description="Low complexity" evidence="6">
    <location>
        <begin position="843"/>
        <end position="853"/>
    </location>
</feature>
<feature type="region of interest" description="Disordered" evidence="6">
    <location>
        <begin position="921"/>
        <end position="940"/>
    </location>
</feature>
<evidence type="ECO:0000259" key="8">
    <source>
        <dbReference type="PROSITE" id="PS51205"/>
    </source>
</evidence>
<dbReference type="PROSITE" id="PS51205">
    <property type="entry name" value="VPS9"/>
    <property type="match status" value="1"/>
</dbReference>
<feature type="domain" description="Ras-GAP" evidence="7">
    <location>
        <begin position="130"/>
        <end position="239"/>
    </location>
</feature>
<dbReference type="Pfam" id="PF18151">
    <property type="entry name" value="DUF5601"/>
    <property type="match status" value="1"/>
</dbReference>
<protein>
    <submittedName>
        <fullName evidence="10">GTPase-activating protein and VPS9 domain-containing protein 1-like</fullName>
    </submittedName>
</protein>
<sequence>MQWQEELLELARQLKQEHLFVTSERYHLQQLYEEVSKSGEKMFHVAWVTSQQKLILERLILAKLNPSQCYSVVNALDSVQFIDGYKQLGFHESTYGDFLKAFRENAKLAATCLVHGETLNQEEMQNVAYIIMSAVYSNSVLPEDERYVLEMLKWLMELQLAKADDPRRLLRRGSCAFSTIYKVTAGEIGKICADVVFTCFVCPAIVNPDAYGITSDAPISYIARFNLMQVGQILQVLAMSKWDPIDSKLMDLYGRFEKDCISSLIEVIMEGEVSELPVEPSALSLQSLNRTSVIITENDLNSTVAFMRAVCSSCRDGFPAAELKLLDSLVGSIPASPAKNLNQQSLLQPQVASSPSSAKKMSMKQGKSSFRGIRTSTLLPSMGDEREHGDNEGDGMGVTAPHEVLVISLGNAPMECPGMLPESKVLAAESVVSVESRGVHGQRRARRDAGEADALLAVSRPGLDERQPRKGYRGRLVRRTAIACGPSTRGGGAEADTSPIWCRRTNEDSRSASREVEIRTMLGGDETVSMVSDTWSTDVLASDSEPAEQNMFERLQEISEEMTPSQVDTVQQMMTGGGGETERVASDYSEHLHSAGIFAACTLATYCGSLRSLGAGMDPSGSNEGDREPGIKLVRVSLLGLIKGRPADVSREPEERSLAERGQTQEHPDIWATQGRLTDEASLPHGRARFPRQQEARGGAEPARRRRRSFAQRRATRQAGAVKVNCVADSMHAVSVTVPTPPPPRPDQRPQRLGRPASDAAAAAVQHSIDEFDPLRSGQTSGFTVPLPPATTTTMMKPVAIVDPWMPQNDVGRMFAPIDNSQENRGFQPIPGPGILKTRGSLDDGLASSLLPLYPGDHQRPSDASSIASSLEVEKGRTGSIGSSSSSRDGSFVDSSAREQQATQPPPQQMKESVPKSISFDSSIDREDNNQQGDKDQRKSIFKGFGLKSVFKGKLRKGAKYDVMGNNEASGSGDGSGIRRTALDDGSKPVESGDDILAKYRKKPSSAAANEPQAAPHSGSPAAEIDPSTALWDDSQYLFADTKRKLRIVLSMVDLTTTHWSSPLSAQVDQVENHLVAFLRTQLAEAINLQDRSLVAQLHETLRCVRQFDKPGCRKLLVSLQEDYRRRAPYIAYLVRCRQALLATQCHLDRLLRRIQREKTICSKYITLVCVRFYLEKYEGKIQRFISDFKKLDVSDEKTDLVEQFLKYMYEKLEQDPTWQHSNERQLMDAQQAVERSLMSQIYIYAIYPNGDGDILRDQLLQEHIKKLSKVITPNHRDLKINKVFLHECPWPSAQAEIVTINAYKTPKDKLQCVIRCCSTIMNLLSLASDKSVPAADDFTPVIVYVIIKANPPSLLSTVQYVNSFYEKRLSGEESYWWAQFSSAIEFIKTMDYKM</sequence>
<dbReference type="Gene3D" id="1.10.506.10">
    <property type="entry name" value="GTPase Activation - p120gap, domain 1"/>
    <property type="match status" value="2"/>
</dbReference>
<evidence type="ECO:0000256" key="1">
    <source>
        <dbReference type="ARBA" id="ARBA00004170"/>
    </source>
</evidence>
<comment type="similarity">
    <text evidence="2">Belongs to the GAPVD1 family.</text>
</comment>
<accession>A0ABM1FAE2</accession>
<evidence type="ECO:0000256" key="4">
    <source>
        <dbReference type="ARBA" id="ARBA00022658"/>
    </source>
</evidence>
<dbReference type="PANTHER" id="PTHR23101">
    <property type="entry name" value="RAB GDP/GTP EXCHANGE FACTOR"/>
    <property type="match status" value="1"/>
</dbReference>
<keyword evidence="4" id="KW-0344">Guanine-nucleotide releasing factor</keyword>
<organism evidence="9 10">
    <name type="scientific">Priapulus caudatus</name>
    <name type="common">Priapulid worm</name>
    <dbReference type="NCBI Taxonomy" id="37621"/>
    <lineage>
        <taxon>Eukaryota</taxon>
        <taxon>Metazoa</taxon>
        <taxon>Ecdysozoa</taxon>
        <taxon>Scalidophora</taxon>
        <taxon>Priapulida</taxon>
        <taxon>Priapulimorpha</taxon>
        <taxon>Priapulimorphida</taxon>
        <taxon>Priapulidae</taxon>
        <taxon>Priapulus</taxon>
    </lineage>
</organism>
<evidence type="ECO:0000256" key="5">
    <source>
        <dbReference type="ARBA" id="ARBA00023136"/>
    </source>
</evidence>
<dbReference type="Proteomes" id="UP000695022">
    <property type="component" value="Unplaced"/>
</dbReference>
<dbReference type="Pfam" id="PF00616">
    <property type="entry name" value="RasGAP"/>
    <property type="match status" value="1"/>
</dbReference>
<evidence type="ECO:0000256" key="6">
    <source>
        <dbReference type="SAM" id="MobiDB-lite"/>
    </source>
</evidence>
<feature type="compositionally biased region" description="Low complexity" evidence="6">
    <location>
        <begin position="751"/>
        <end position="761"/>
    </location>
</feature>
<feature type="region of interest" description="Disordered" evidence="6">
    <location>
        <begin position="819"/>
        <end position="916"/>
    </location>
</feature>
<evidence type="ECO:0000313" key="9">
    <source>
        <dbReference type="Proteomes" id="UP000695022"/>
    </source>
</evidence>
<proteinExistence type="inferred from homology"/>
<feature type="compositionally biased region" description="Low complexity" evidence="6">
    <location>
        <begin position="352"/>
        <end position="364"/>
    </location>
</feature>
<dbReference type="GeneID" id="106821219"/>
<evidence type="ECO:0000313" key="10">
    <source>
        <dbReference type="RefSeq" id="XP_014681413.1"/>
    </source>
</evidence>